<accession>A0AB39KRF9</accession>
<dbReference type="CDD" id="cd00093">
    <property type="entry name" value="HTH_XRE"/>
    <property type="match status" value="1"/>
</dbReference>
<dbReference type="InterPro" id="IPR001387">
    <property type="entry name" value="Cro/C1-type_HTH"/>
</dbReference>
<evidence type="ECO:0008006" key="2">
    <source>
        <dbReference type="Google" id="ProtNLM"/>
    </source>
</evidence>
<dbReference type="AlphaFoldDB" id="A0AB39KRF9"/>
<gene>
    <name evidence="1" type="ORF">ABOZ73_14980</name>
</gene>
<reference evidence="1" key="1">
    <citation type="submission" date="2024-06" db="EMBL/GenBank/DDBJ databases">
        <title>Caulobacter inopinatus, sp. nov.</title>
        <authorList>
            <person name="Donachie S.P."/>
        </authorList>
    </citation>
    <scope>NUCLEOTIDE SEQUENCE</scope>
    <source>
        <strain evidence="1">73W</strain>
    </source>
</reference>
<protein>
    <recommendedName>
        <fullName evidence="2">HTH cro/C1-type domain-containing protein</fullName>
    </recommendedName>
</protein>
<dbReference type="EMBL" id="CP158375">
    <property type="protein sequence ID" value="XDO96086.1"/>
    <property type="molecule type" value="Genomic_DNA"/>
</dbReference>
<organism evidence="1">
    <name type="scientific">Caulobacter sp. 73W</name>
    <dbReference type="NCBI Taxonomy" id="3161137"/>
    <lineage>
        <taxon>Bacteria</taxon>
        <taxon>Pseudomonadati</taxon>
        <taxon>Pseudomonadota</taxon>
        <taxon>Alphaproteobacteria</taxon>
        <taxon>Caulobacterales</taxon>
        <taxon>Caulobacteraceae</taxon>
        <taxon>Caulobacter</taxon>
    </lineage>
</organism>
<proteinExistence type="predicted"/>
<dbReference type="RefSeq" id="WP_369058941.1">
    <property type="nucleotide sequence ID" value="NZ_CP158375.1"/>
</dbReference>
<sequence>MDPASFAAKFDLVLKALSLSRGRLAADLGVDKSAVSRWGGGVVAPSAHNLMLLTGLVASRKEGFTLLDWERDLDSLAALMGVEPPSSAGSTPAPLTGGSSIMPLFPQMPFGIEEASRREIERKGASYEGIWRITRPSSTQPGMYVKEHMMIRREGEGLALRIVGGAHETRGHILILQGQLYGVAADAHDDSLLFAVFNGTSAPKVERIEGVMGSVSADAFTAATAMAAICERMSDLTDDAQADTARFEALKTLPIIFAPDDVPAAMRLKLKAPLRCVEADREAIAEAAVMPPPMPPVIEGGMSIRRSFALTGTTFATSWPWRAAARPWARPSSFGSASPRWCAASPPWRKRWARRSSSVALPATS</sequence>
<name>A0AB39KRF9_9CAUL</name>
<evidence type="ECO:0000313" key="1">
    <source>
        <dbReference type="EMBL" id="XDO96086.1"/>
    </source>
</evidence>